<proteinExistence type="predicted"/>
<keyword evidence="2" id="KW-0732">Signal</keyword>
<accession>L2GRK6</accession>
<gene>
    <name evidence="3" type="ORF">VCUG_02502</name>
</gene>
<evidence type="ECO:0000313" key="4">
    <source>
        <dbReference type="Proteomes" id="UP000011081"/>
    </source>
</evidence>
<reference evidence="4" key="1">
    <citation type="submission" date="2011-03" db="EMBL/GenBank/DDBJ databases">
        <title>The genome sequence of Vavraia culicis strain floridensis.</title>
        <authorList>
            <consortium name="The Broad Institute Genome Sequencing Platform"/>
            <person name="Cuomo C."/>
            <person name="Becnel J."/>
            <person name="Sanscrainte N."/>
            <person name="Young S.K."/>
            <person name="Zeng Q."/>
            <person name="Gargeya S."/>
            <person name="Fitzgerald M."/>
            <person name="Haas B."/>
            <person name="Abouelleil A."/>
            <person name="Alvarado L."/>
            <person name="Arachchi H.M."/>
            <person name="Berlin A."/>
            <person name="Chapman S.B."/>
            <person name="Gearin G."/>
            <person name="Goldberg J."/>
            <person name="Griggs A."/>
            <person name="Gujja S."/>
            <person name="Hansen M."/>
            <person name="Heiman D."/>
            <person name="Howarth C."/>
            <person name="Larimer J."/>
            <person name="Lui A."/>
            <person name="MacDonald P.J.P."/>
            <person name="McCowen C."/>
            <person name="Montmayeur A."/>
            <person name="Murphy C."/>
            <person name="Neiman D."/>
            <person name="Pearson M."/>
            <person name="Priest M."/>
            <person name="Roberts A."/>
            <person name="Saif S."/>
            <person name="Shea T."/>
            <person name="Sisk P."/>
            <person name="Stolte C."/>
            <person name="Sykes S."/>
            <person name="Wortman J."/>
            <person name="Nusbaum C."/>
            <person name="Birren B."/>
        </authorList>
    </citation>
    <scope>NUCLEOTIDE SEQUENCE [LARGE SCALE GENOMIC DNA]</scope>
    <source>
        <strain evidence="4">floridensis</strain>
    </source>
</reference>
<dbReference type="Proteomes" id="UP000011081">
    <property type="component" value="Unassembled WGS sequence"/>
</dbReference>
<sequence length="782" mass="89564">MLLFIFITNYVDYICTADDAVPHNTTPNKEKVNKKVRFDDELLQTLASNSGEELRENHENIGNAKTEQRTMVSETEMIHAEMTHLQDTVDKFLKDFGTLVHRNMFDKHMMHFKRCLPTLHVRWQYKMLMEMFFNSWDSFFNQTAKIAEMMDSLMECCDNTEHEENAEFTSAKIDFGAMIDEIAALESPGNECSGASATQNNAHHGTNENALVSEYSDMTLNIKKRVQYDGFTDTTNPNYMNMPFITQNNITYAPKSVLKSRRNLDVKVSQDHKNVSIFDDSYDCKISRRNNSFKSVDDHDYLHDDKSSDSELYGIFQTSNKEEVIYEQPIDPLSQEVHSTKNRSKSHDTNSSSISCSGIRSSTRMQKLLNSRNRNANSAGHLDENNFHEWVREDEPEKKSEEHPIADIFGLSSSLMENTAKRWLIREKSTRNNRLFSTCSQSDDSDHFKEESSGGTINSSDVKMVHGNEAAGGSTAHCDPNNKKYAKSNDTLELKGKKCQIVAYIGDLSIAVKEIPQNAIVSEKFSDVTRTTCQRPCDSYIDYETATNNVSINIYGDSLGIDSHKKHTFASFINKKNRSPGSIRNIELQILKSTYIITIKVFEYKAVLFYQISVNKTFLRVLTNESKCIQNSTVYRVLNEKSISNLYSLLSTIFKSESTTYHRLFGNDKVLVFGMDMFEKIADEILSYTLKTPSADFYKLKKQQLSSMIDETMLNILNYLFIVENMNSWCESIKTKRLCRILAGLLLLTEGFSQEGTNQKNMHKCLLELLFDCKNFIIRGEK</sequence>
<dbReference type="AlphaFoldDB" id="L2GRK6"/>
<feature type="region of interest" description="Disordered" evidence="1">
    <location>
        <begin position="336"/>
        <end position="357"/>
    </location>
</feature>
<feature type="chain" id="PRO_5003960092" description="Rho-GAP domain-containing protein" evidence="2">
    <location>
        <begin position="18"/>
        <end position="782"/>
    </location>
</feature>
<evidence type="ECO:0000313" key="3">
    <source>
        <dbReference type="EMBL" id="ELA46007.1"/>
    </source>
</evidence>
<name>L2GRK6_VAVCU</name>
<feature type="signal peptide" evidence="2">
    <location>
        <begin position="1"/>
        <end position="17"/>
    </location>
</feature>
<evidence type="ECO:0008006" key="5">
    <source>
        <dbReference type="Google" id="ProtNLM"/>
    </source>
</evidence>
<dbReference type="EMBL" id="GL877472">
    <property type="protein sequence ID" value="ELA46007.1"/>
    <property type="molecule type" value="Genomic_DNA"/>
</dbReference>
<dbReference type="InParanoid" id="L2GRK6"/>
<organism evidence="3 4">
    <name type="scientific">Vavraia culicis (isolate floridensis)</name>
    <name type="common">Microsporidian parasite</name>
    <dbReference type="NCBI Taxonomy" id="948595"/>
    <lineage>
        <taxon>Eukaryota</taxon>
        <taxon>Fungi</taxon>
        <taxon>Fungi incertae sedis</taxon>
        <taxon>Microsporidia</taxon>
        <taxon>Pleistophoridae</taxon>
        <taxon>Vavraia</taxon>
    </lineage>
</organism>
<feature type="region of interest" description="Disordered" evidence="1">
    <location>
        <begin position="440"/>
        <end position="461"/>
    </location>
</feature>
<protein>
    <recommendedName>
        <fullName evidence="5">Rho-GAP domain-containing protein</fullName>
    </recommendedName>
</protein>
<dbReference type="GeneID" id="19880363"/>
<dbReference type="RefSeq" id="XP_008075509.1">
    <property type="nucleotide sequence ID" value="XM_008077318.1"/>
</dbReference>
<dbReference type="OMA" id="FIVENMN"/>
<feature type="region of interest" description="Disordered" evidence="1">
    <location>
        <begin position="373"/>
        <end position="404"/>
    </location>
</feature>
<dbReference type="HOGENOM" id="CLU_358318_0_0_1"/>
<evidence type="ECO:0000256" key="1">
    <source>
        <dbReference type="SAM" id="MobiDB-lite"/>
    </source>
</evidence>
<feature type="compositionally biased region" description="Basic and acidic residues" evidence="1">
    <location>
        <begin position="381"/>
        <end position="404"/>
    </location>
</feature>
<dbReference type="VEuPathDB" id="MicrosporidiaDB:VCUG_02502"/>
<dbReference type="OrthoDB" id="10610323at2759"/>
<keyword evidence="4" id="KW-1185">Reference proteome</keyword>
<evidence type="ECO:0000256" key="2">
    <source>
        <dbReference type="SAM" id="SignalP"/>
    </source>
</evidence>